<keyword evidence="1" id="KW-0812">Transmembrane</keyword>
<gene>
    <name evidence="2" type="ORF">CTI16_08975</name>
</gene>
<dbReference type="AlphaFoldDB" id="A0AAJ3V8S2"/>
<dbReference type="EMBL" id="PEKM01000002">
    <property type="protein sequence ID" value="PIK17155.1"/>
    <property type="molecule type" value="Genomic_DNA"/>
</dbReference>
<protein>
    <submittedName>
        <fullName evidence="2">Uncharacterized protein</fullName>
    </submittedName>
</protein>
<keyword evidence="1" id="KW-0472">Membrane</keyword>
<comment type="caution">
    <text evidence="2">The sequence shown here is derived from an EMBL/GenBank/DDBJ whole genome shotgun (WGS) entry which is preliminary data.</text>
</comment>
<accession>A0AAJ3V8S2</accession>
<dbReference type="Proteomes" id="UP000229111">
    <property type="component" value="Unassembled WGS sequence"/>
</dbReference>
<feature type="transmembrane region" description="Helical" evidence="1">
    <location>
        <begin position="65"/>
        <end position="88"/>
    </location>
</feature>
<evidence type="ECO:0000313" key="2">
    <source>
        <dbReference type="EMBL" id="PIK17155.1"/>
    </source>
</evidence>
<keyword evidence="1" id="KW-1133">Transmembrane helix</keyword>
<dbReference type="RefSeq" id="WP_099892379.1">
    <property type="nucleotide sequence ID" value="NZ_CP030095.1"/>
</dbReference>
<name>A0AAJ3V8S2_PREIN</name>
<sequence length="342" mass="39451">MNKTINKIKNFCHGPIASNVIAGLIVSFVIFLGKRLYSFIIPLYAQYSLSSLVDFTTKTINIDVSLLSFSLITLICVLFLILLLIYAFKTFYKTIKNVLNKKNKKQSSYPNLISSTANFSLRIAQSFPGTRGIRWVKNPIAIRKHLKKFFEAPLTYTSKNSSSNPIWWFRGGLNMPIDTFRILSFNKYLIGLHEYKIKRIAISHDGARDYADFIYVEVAGENPTGLYNWSEESLEKAQNEHSCVTEEYAICKYWKFFSKKIPRTEYDDGATQILGQIVSTSKSELRVRCLTKYNFIICAQGSPYNSHKFDMESDSYLDNILKGKIKPETFFSWLQKFPKKSY</sequence>
<reference evidence="2 3" key="1">
    <citation type="submission" date="2017-11" db="EMBL/GenBank/DDBJ databases">
        <title>Genome sequencing of Prevotella intermedia KCOM 1101.</title>
        <authorList>
            <person name="Kook J.-K."/>
            <person name="Park S.-N."/>
            <person name="Lim Y.K."/>
        </authorList>
    </citation>
    <scope>NUCLEOTIDE SEQUENCE [LARGE SCALE GENOMIC DNA]</scope>
    <source>
        <strain evidence="2 3">KCOM 1101</strain>
    </source>
</reference>
<organism evidence="2 3">
    <name type="scientific">Prevotella intermedia</name>
    <dbReference type="NCBI Taxonomy" id="28131"/>
    <lineage>
        <taxon>Bacteria</taxon>
        <taxon>Pseudomonadati</taxon>
        <taxon>Bacteroidota</taxon>
        <taxon>Bacteroidia</taxon>
        <taxon>Bacteroidales</taxon>
        <taxon>Prevotellaceae</taxon>
        <taxon>Prevotella</taxon>
    </lineage>
</organism>
<evidence type="ECO:0000256" key="1">
    <source>
        <dbReference type="SAM" id="Phobius"/>
    </source>
</evidence>
<evidence type="ECO:0000313" key="3">
    <source>
        <dbReference type="Proteomes" id="UP000229111"/>
    </source>
</evidence>
<feature type="transmembrane region" description="Helical" evidence="1">
    <location>
        <begin position="20"/>
        <end position="45"/>
    </location>
</feature>
<proteinExistence type="predicted"/>